<sequence length="443" mass="50577">MLITSSDNNLPYYKGHKYDSIFDLHEKEKMHGAKRVLVFCLMTAVLPTILTIIPLYLRHVVFADVVTPVAESDILSLQEGISSIFCKSLSLKMNSTFNAFQLQGKPTKSEKLKHIRLKKSMTLPDDTLEYWGFYLLKGSVVQLKVCSRYDGGRILVVRGEKNLDTCNLMKHERYGARMDAEFIGVKVYEETESILDSENSAKEIETTDTKPTIDASIKKSKHKKHINYNNTNIRHHHKKHTEDLEALKKSLENNPSNLLDRLKRSISPLDSHIKHGGNAMNLTQLDDGVSSFETNLLTCYDGKILLSRSFQPSKVCNSIAYLYQSNHIFTEHSVASDGYYYYIFYSDNDFVRNDIHAVFDIYKPTYGYRNSDSVRECVNRTSCRFPLDLIGDETVIVEVPTRDGIEHEDDDITLLTSTCHPRTEVYVVFPVLVLVLIMGCAFL</sequence>
<dbReference type="EMBL" id="OU900099">
    <property type="protein sequence ID" value="CAG9862707.1"/>
    <property type="molecule type" value="Genomic_DNA"/>
</dbReference>
<dbReference type="Proteomes" id="UP001153712">
    <property type="component" value="Chromosome 6"/>
</dbReference>
<keyword evidence="1" id="KW-0472">Membrane</keyword>
<evidence type="ECO:0000259" key="3">
    <source>
        <dbReference type="Pfam" id="PF16041"/>
    </source>
</evidence>
<name>A0A9N9TSS7_PHYSR</name>
<dbReference type="InterPro" id="IPR032008">
    <property type="entry name" value="APD1-4_N"/>
</dbReference>
<feature type="domain" description="E3 ubiquitin-protein ligase APD1-4 middle" evidence="3">
    <location>
        <begin position="331"/>
        <end position="440"/>
    </location>
</feature>
<gene>
    <name evidence="4" type="ORF">PHYEVI_LOCUS9013</name>
</gene>
<keyword evidence="1" id="KW-0812">Transmembrane</keyword>
<keyword evidence="1" id="KW-1133">Transmembrane helix</keyword>
<evidence type="ECO:0000259" key="2">
    <source>
        <dbReference type="Pfam" id="PF16040"/>
    </source>
</evidence>
<dbReference type="PANTHER" id="PTHR39077">
    <property type="entry name" value="DUF4793 DOMAIN-CONTAINING PROTEIN"/>
    <property type="match status" value="1"/>
</dbReference>
<proteinExistence type="predicted"/>
<dbReference type="Pfam" id="PF16041">
    <property type="entry name" value="APD1-4_M"/>
    <property type="match status" value="1"/>
</dbReference>
<evidence type="ECO:0008006" key="6">
    <source>
        <dbReference type="Google" id="ProtNLM"/>
    </source>
</evidence>
<organism evidence="4 5">
    <name type="scientific">Phyllotreta striolata</name>
    <name type="common">Striped flea beetle</name>
    <name type="synonym">Crioceris striolata</name>
    <dbReference type="NCBI Taxonomy" id="444603"/>
    <lineage>
        <taxon>Eukaryota</taxon>
        <taxon>Metazoa</taxon>
        <taxon>Ecdysozoa</taxon>
        <taxon>Arthropoda</taxon>
        <taxon>Hexapoda</taxon>
        <taxon>Insecta</taxon>
        <taxon>Pterygota</taxon>
        <taxon>Neoptera</taxon>
        <taxon>Endopterygota</taxon>
        <taxon>Coleoptera</taxon>
        <taxon>Polyphaga</taxon>
        <taxon>Cucujiformia</taxon>
        <taxon>Chrysomeloidea</taxon>
        <taxon>Chrysomelidae</taxon>
        <taxon>Galerucinae</taxon>
        <taxon>Alticini</taxon>
        <taxon>Phyllotreta</taxon>
    </lineage>
</organism>
<dbReference type="OrthoDB" id="6435218at2759"/>
<reference evidence="4" key="1">
    <citation type="submission" date="2022-01" db="EMBL/GenBank/DDBJ databases">
        <authorList>
            <person name="King R."/>
        </authorList>
    </citation>
    <scope>NUCLEOTIDE SEQUENCE</scope>
</reference>
<dbReference type="Pfam" id="PF16040">
    <property type="entry name" value="APD1-4_N"/>
    <property type="match status" value="1"/>
</dbReference>
<keyword evidence="5" id="KW-1185">Reference proteome</keyword>
<evidence type="ECO:0000313" key="4">
    <source>
        <dbReference type="EMBL" id="CAG9862707.1"/>
    </source>
</evidence>
<dbReference type="PANTHER" id="PTHR39077:SF2">
    <property type="entry name" value="E3 UBIQUITIN-PROTEIN LIGASE APD1-4 MIDDLE DOMAIN-CONTAINING PROTEIN"/>
    <property type="match status" value="1"/>
</dbReference>
<evidence type="ECO:0000313" key="5">
    <source>
        <dbReference type="Proteomes" id="UP001153712"/>
    </source>
</evidence>
<feature type="domain" description="E3 ubiquitin-protein ligase APD1-4 N-terminal" evidence="2">
    <location>
        <begin position="94"/>
        <end position="163"/>
    </location>
</feature>
<evidence type="ECO:0000256" key="1">
    <source>
        <dbReference type="SAM" id="Phobius"/>
    </source>
</evidence>
<protein>
    <recommendedName>
        <fullName evidence="6">E3 ubiquitin-protein ligase APD1-4 middle domain-containing protein</fullName>
    </recommendedName>
</protein>
<feature type="transmembrane region" description="Helical" evidence="1">
    <location>
        <begin position="36"/>
        <end position="57"/>
    </location>
</feature>
<dbReference type="AlphaFoldDB" id="A0A9N9TSS7"/>
<accession>A0A9N9TSS7</accession>
<dbReference type="InterPro" id="IPR032010">
    <property type="entry name" value="APD1-4_M"/>
</dbReference>